<accession>A0A8J3HVL9</accession>
<reference evidence="1 2" key="1">
    <citation type="journal article" date="2021" name="Microb. Ecol.">
        <title>Candidatus Mesenet longicola: Novel Endosymbionts of Brontispa longissima that Induce Cytoplasmic Incompatibility.</title>
        <authorList>
            <person name="Takano S."/>
            <person name="Gotoh Y."/>
            <person name="Hayashi T."/>
        </authorList>
    </citation>
    <scope>NUCLEOTIDE SEQUENCE [LARGE SCALE GENOMIC DNA]</scope>
    <source>
        <strain evidence="1">L5</strain>
    </source>
</reference>
<dbReference type="Proteomes" id="UP000637906">
    <property type="component" value="Unassembled WGS sequence"/>
</dbReference>
<keyword evidence="2" id="KW-1185">Reference proteome</keyword>
<dbReference type="EMBL" id="BNGU01000052">
    <property type="protein sequence ID" value="GHM59970.1"/>
    <property type="molecule type" value="Genomic_DNA"/>
</dbReference>
<name>A0A8J3HVL9_9RICK</name>
<protein>
    <submittedName>
        <fullName evidence="1">Uncharacterized protein</fullName>
    </submittedName>
</protein>
<gene>
    <name evidence="1" type="ORF">sL5_09630</name>
</gene>
<proteinExistence type="predicted"/>
<sequence>MCYVDIVSLDILCRPLSNSISKTRIRTIKKKILDLFTVDNVNSSDVQKYIESS</sequence>
<organism evidence="1 2">
    <name type="scientific">Candidatus Mesenet longicola</name>
    <dbReference type="NCBI Taxonomy" id="1892558"/>
    <lineage>
        <taxon>Bacteria</taxon>
        <taxon>Pseudomonadati</taxon>
        <taxon>Pseudomonadota</taxon>
        <taxon>Alphaproteobacteria</taxon>
        <taxon>Rickettsiales</taxon>
        <taxon>Anaplasmataceae</taxon>
        <taxon>Candidatus Mesenet</taxon>
    </lineage>
</organism>
<evidence type="ECO:0000313" key="1">
    <source>
        <dbReference type="EMBL" id="GHM59970.1"/>
    </source>
</evidence>
<comment type="caution">
    <text evidence="1">The sequence shown here is derived from an EMBL/GenBank/DDBJ whole genome shotgun (WGS) entry which is preliminary data.</text>
</comment>
<evidence type="ECO:0000313" key="2">
    <source>
        <dbReference type="Proteomes" id="UP000637906"/>
    </source>
</evidence>
<dbReference type="AlphaFoldDB" id="A0A8J3HVL9"/>